<dbReference type="Proteomes" id="UP000179270">
    <property type="component" value="Unassembled WGS sequence"/>
</dbReference>
<reference evidence="1 2" key="1">
    <citation type="journal article" date="2016" name="Nat. Commun.">
        <title>Thousands of microbial genomes shed light on interconnected biogeochemical processes in an aquifer system.</title>
        <authorList>
            <person name="Anantharaman K."/>
            <person name="Brown C.T."/>
            <person name="Hug L.A."/>
            <person name="Sharon I."/>
            <person name="Castelle C.J."/>
            <person name="Probst A.J."/>
            <person name="Thomas B.C."/>
            <person name="Singh A."/>
            <person name="Wilkins M.J."/>
            <person name="Karaoz U."/>
            <person name="Brodie E.L."/>
            <person name="Williams K.H."/>
            <person name="Hubbard S.S."/>
            <person name="Banfield J.F."/>
        </authorList>
    </citation>
    <scope>NUCLEOTIDE SEQUENCE [LARGE SCALE GENOMIC DNA]</scope>
</reference>
<sequence length="102" mass="11683">MSELITGELKTYLFNDIRPAAIMIGIQRDLWEQYPNKPDVVEGRLWSRSAIVIAECLGFSPRELGLDGYVRSVVEVGKFLLQTYPTFFPSLIDYKKVRAKRG</sequence>
<accession>A0A1F7IA63</accession>
<dbReference type="EMBL" id="MGAF01000034">
    <property type="protein sequence ID" value="OGK40240.1"/>
    <property type="molecule type" value="Genomic_DNA"/>
</dbReference>
<evidence type="ECO:0000313" key="2">
    <source>
        <dbReference type="Proteomes" id="UP000179270"/>
    </source>
</evidence>
<dbReference type="AlphaFoldDB" id="A0A1F7IA63"/>
<proteinExistence type="predicted"/>
<evidence type="ECO:0000313" key="1">
    <source>
        <dbReference type="EMBL" id="OGK40240.1"/>
    </source>
</evidence>
<organism evidence="1 2">
    <name type="scientific">Candidatus Roizmanbacteria bacterium RIFCSPLOWO2_01_FULL_35_13</name>
    <dbReference type="NCBI Taxonomy" id="1802055"/>
    <lineage>
        <taxon>Bacteria</taxon>
        <taxon>Candidatus Roizmaniibacteriota</taxon>
    </lineage>
</organism>
<dbReference type="STRING" id="1802055.A3A74_07075"/>
<name>A0A1F7IA63_9BACT</name>
<comment type="caution">
    <text evidence="1">The sequence shown here is derived from an EMBL/GenBank/DDBJ whole genome shotgun (WGS) entry which is preliminary data.</text>
</comment>
<protein>
    <submittedName>
        <fullName evidence="1">Uncharacterized protein</fullName>
    </submittedName>
</protein>
<gene>
    <name evidence="1" type="ORF">A3A74_07075</name>
</gene>